<dbReference type="InterPro" id="IPR017441">
    <property type="entry name" value="Protein_kinase_ATP_BS"/>
</dbReference>
<dbReference type="SUPFAM" id="SSF47986">
    <property type="entry name" value="DEATH domain"/>
    <property type="match status" value="1"/>
</dbReference>
<dbReference type="Gene3D" id="1.10.510.10">
    <property type="entry name" value="Transferase(Phosphotransferase) domain 1"/>
    <property type="match status" value="1"/>
</dbReference>
<dbReference type="PANTHER" id="PTHR27001:SF931">
    <property type="entry name" value="OS11G0664100 PROTEIN"/>
    <property type="match status" value="1"/>
</dbReference>
<dbReference type="InterPro" id="IPR011029">
    <property type="entry name" value="DEATH-like_dom_sf"/>
</dbReference>
<evidence type="ECO:0000256" key="8">
    <source>
        <dbReference type="ARBA" id="ARBA00047899"/>
    </source>
</evidence>
<reference evidence="12" key="2">
    <citation type="journal article" date="2023" name="BMC Genomics">
        <title>Pest status, molecular evolution, and epigenetic factors derived from the genome assembly of Frankliniella fusca, a thysanopteran phytovirus vector.</title>
        <authorList>
            <person name="Catto M.A."/>
            <person name="Labadie P.E."/>
            <person name="Jacobson A.L."/>
            <person name="Kennedy G.G."/>
            <person name="Srinivasan R."/>
            <person name="Hunt B.G."/>
        </authorList>
    </citation>
    <scope>NUCLEOTIDE SEQUENCE</scope>
    <source>
        <strain evidence="12">PL_HMW_Pooled</strain>
    </source>
</reference>
<dbReference type="Gene3D" id="3.30.200.20">
    <property type="entry name" value="Phosphorylase Kinase, domain 1"/>
    <property type="match status" value="1"/>
</dbReference>
<dbReference type="InterPro" id="IPR029397">
    <property type="entry name" value="Tube_Death"/>
</dbReference>
<evidence type="ECO:0000256" key="7">
    <source>
        <dbReference type="ARBA" id="ARBA00022840"/>
    </source>
</evidence>
<organism evidence="12 13">
    <name type="scientific">Frankliniella fusca</name>
    <dbReference type="NCBI Taxonomy" id="407009"/>
    <lineage>
        <taxon>Eukaryota</taxon>
        <taxon>Metazoa</taxon>
        <taxon>Ecdysozoa</taxon>
        <taxon>Arthropoda</taxon>
        <taxon>Hexapoda</taxon>
        <taxon>Insecta</taxon>
        <taxon>Pterygota</taxon>
        <taxon>Neoptera</taxon>
        <taxon>Paraneoptera</taxon>
        <taxon>Thysanoptera</taxon>
        <taxon>Terebrantia</taxon>
        <taxon>Thripoidea</taxon>
        <taxon>Thripidae</taxon>
        <taxon>Frankliniella</taxon>
    </lineage>
</organism>
<comment type="similarity">
    <text evidence="1">Belongs to the protein kinase superfamily. TKL Ser/Thr protein kinase family. Pelle subfamily.</text>
</comment>
<comment type="caution">
    <text evidence="12">The sequence shown here is derived from an EMBL/GenBank/DDBJ whole genome shotgun (WGS) entry which is preliminary data.</text>
</comment>
<dbReference type="EMBL" id="JAHWGI010001033">
    <property type="protein sequence ID" value="KAK3921185.1"/>
    <property type="molecule type" value="Genomic_DNA"/>
</dbReference>
<dbReference type="SUPFAM" id="SSF56112">
    <property type="entry name" value="Protein kinase-like (PK-like)"/>
    <property type="match status" value="1"/>
</dbReference>
<dbReference type="PROSITE" id="PS00108">
    <property type="entry name" value="PROTEIN_KINASE_ST"/>
    <property type="match status" value="1"/>
</dbReference>
<evidence type="ECO:0000256" key="6">
    <source>
        <dbReference type="ARBA" id="ARBA00022777"/>
    </source>
</evidence>
<keyword evidence="6 12" id="KW-0418">Kinase</keyword>
<dbReference type="Proteomes" id="UP001219518">
    <property type="component" value="Unassembled WGS sequence"/>
</dbReference>
<dbReference type="InterPro" id="IPR011009">
    <property type="entry name" value="Kinase-like_dom_sf"/>
</dbReference>
<accession>A0AAE1LIZ9</accession>
<dbReference type="InterPro" id="IPR000719">
    <property type="entry name" value="Prot_kinase_dom"/>
</dbReference>
<dbReference type="EC" id="2.7.11.1" evidence="2"/>
<dbReference type="PROSITE" id="PS00107">
    <property type="entry name" value="PROTEIN_KINASE_ATP"/>
    <property type="match status" value="1"/>
</dbReference>
<dbReference type="CDD" id="cd08308">
    <property type="entry name" value="Death_Tube"/>
    <property type="match status" value="1"/>
</dbReference>
<dbReference type="GO" id="GO:0005524">
    <property type="term" value="F:ATP binding"/>
    <property type="evidence" value="ECO:0007669"/>
    <property type="project" value="UniProtKB-UniRule"/>
</dbReference>
<evidence type="ECO:0000256" key="2">
    <source>
        <dbReference type="ARBA" id="ARBA00012513"/>
    </source>
</evidence>
<comment type="catalytic activity">
    <reaction evidence="8">
        <text>L-threonyl-[protein] + ATP = O-phospho-L-threonyl-[protein] + ADP + H(+)</text>
        <dbReference type="Rhea" id="RHEA:46608"/>
        <dbReference type="Rhea" id="RHEA-COMP:11060"/>
        <dbReference type="Rhea" id="RHEA-COMP:11605"/>
        <dbReference type="ChEBI" id="CHEBI:15378"/>
        <dbReference type="ChEBI" id="CHEBI:30013"/>
        <dbReference type="ChEBI" id="CHEBI:30616"/>
        <dbReference type="ChEBI" id="CHEBI:61977"/>
        <dbReference type="ChEBI" id="CHEBI:456216"/>
        <dbReference type="EC" id="2.7.11.1"/>
    </reaction>
</comment>
<comment type="catalytic activity">
    <reaction evidence="9">
        <text>L-seryl-[protein] + ATP = O-phospho-L-seryl-[protein] + ADP + H(+)</text>
        <dbReference type="Rhea" id="RHEA:17989"/>
        <dbReference type="Rhea" id="RHEA-COMP:9863"/>
        <dbReference type="Rhea" id="RHEA-COMP:11604"/>
        <dbReference type="ChEBI" id="CHEBI:15378"/>
        <dbReference type="ChEBI" id="CHEBI:29999"/>
        <dbReference type="ChEBI" id="CHEBI:30616"/>
        <dbReference type="ChEBI" id="CHEBI:83421"/>
        <dbReference type="ChEBI" id="CHEBI:456216"/>
        <dbReference type="EC" id="2.7.11.1"/>
    </reaction>
</comment>
<sequence>MSFGRETEVRKLRLLSIAAHYGLVEALDSGSAWKQVMALVRRIPTDSLPCPIKYTTRHIKMIEDAGEKQKRSCAEIFLEEWGCSGRKRPTLADLLNLLKEAELYKAADYVAIKLLKESRPSRPSFGPAAEVLVPLELLNRKCVVPTAPPAPNPAAQFEKVYSGDLPEDEPAKVPENIPMVCVRTGEKKDFVESIKIEQQQATVPIEQIYNSRKTPQHILYDKLRAVTNDFDCNPVGENNGRLLGKGAFGTVHLAIEDNVLTAVKRLNVEVIDIDRLFQNELEALLRLEHPNLLRMVAYSNDGPEKCLVYEYMSQGNLEERLSCKGRWSIPLTYSLRLKIALGVSVGLQHLHEHQDPPLVHRDVKSANILLDKDLIPKLGDFGLVRLGDSSYGDASVMLTSTVFGTSVYMAPEAMRGEVTVKIDVFSIGVVLLELLTGLSPYDADGDGLDLVTYIMEVCDVEAQPIDSLLDGKAGNWKSEQGTDLSKPLLDLALECLEDKDKRPVMSDVVQKLRTIIDL</sequence>
<evidence type="ECO:0000259" key="11">
    <source>
        <dbReference type="PROSITE" id="PS50011"/>
    </source>
</evidence>
<dbReference type="InterPro" id="IPR008271">
    <property type="entry name" value="Ser/Thr_kinase_AS"/>
</dbReference>
<proteinExistence type="inferred from homology"/>
<keyword evidence="5 10" id="KW-0547">Nucleotide-binding</keyword>
<evidence type="ECO:0000256" key="3">
    <source>
        <dbReference type="ARBA" id="ARBA00022527"/>
    </source>
</evidence>
<dbReference type="AlphaFoldDB" id="A0AAE1LIZ9"/>
<dbReference type="PROSITE" id="PS50011">
    <property type="entry name" value="PROTEIN_KINASE_DOM"/>
    <property type="match status" value="1"/>
</dbReference>
<feature type="domain" description="Protein kinase" evidence="11">
    <location>
        <begin position="237"/>
        <end position="516"/>
    </location>
</feature>
<evidence type="ECO:0000313" key="13">
    <source>
        <dbReference type="Proteomes" id="UP001219518"/>
    </source>
</evidence>
<keyword evidence="13" id="KW-1185">Reference proteome</keyword>
<feature type="binding site" evidence="10">
    <location>
        <position position="264"/>
    </location>
    <ligand>
        <name>ATP</name>
        <dbReference type="ChEBI" id="CHEBI:30616"/>
    </ligand>
</feature>
<keyword evidence="7 10" id="KW-0067">ATP-binding</keyword>
<dbReference type="PANTHER" id="PTHR27001">
    <property type="entry name" value="OS01G0253100 PROTEIN"/>
    <property type="match status" value="1"/>
</dbReference>
<dbReference type="GO" id="GO:0004674">
    <property type="term" value="F:protein serine/threonine kinase activity"/>
    <property type="evidence" value="ECO:0007669"/>
    <property type="project" value="UniProtKB-KW"/>
</dbReference>
<keyword evidence="3" id="KW-0723">Serine/threonine-protein kinase</keyword>
<keyword evidence="4" id="KW-0808">Transferase</keyword>
<evidence type="ECO:0000256" key="10">
    <source>
        <dbReference type="PROSITE-ProRule" id="PRU10141"/>
    </source>
</evidence>
<gene>
    <name evidence="12" type="ORF">KUF71_010400</name>
</gene>
<protein>
    <recommendedName>
        <fullName evidence="2">non-specific serine/threonine protein kinase</fullName>
        <ecNumber evidence="2">2.7.11.1</ecNumber>
    </recommendedName>
</protein>
<dbReference type="FunFam" id="1.10.510.10:FF:000754">
    <property type="entry name" value="Interleukin-1 receptor-associated kinase"/>
    <property type="match status" value="1"/>
</dbReference>
<evidence type="ECO:0000256" key="1">
    <source>
        <dbReference type="ARBA" id="ARBA00008718"/>
    </source>
</evidence>
<evidence type="ECO:0000313" key="12">
    <source>
        <dbReference type="EMBL" id="KAK3921185.1"/>
    </source>
</evidence>
<reference evidence="12" key="1">
    <citation type="submission" date="2021-07" db="EMBL/GenBank/DDBJ databases">
        <authorList>
            <person name="Catto M.A."/>
            <person name="Jacobson A."/>
            <person name="Kennedy G."/>
            <person name="Labadie P."/>
            <person name="Hunt B.G."/>
            <person name="Srinivasan R."/>
        </authorList>
    </citation>
    <scope>NUCLEOTIDE SEQUENCE</scope>
    <source>
        <strain evidence="12">PL_HMW_Pooled</strain>
        <tissue evidence="12">Head</tissue>
    </source>
</reference>
<evidence type="ECO:0000256" key="4">
    <source>
        <dbReference type="ARBA" id="ARBA00022679"/>
    </source>
</evidence>
<dbReference type="GO" id="GO:0005886">
    <property type="term" value="C:plasma membrane"/>
    <property type="evidence" value="ECO:0007669"/>
    <property type="project" value="TreeGrafter"/>
</dbReference>
<keyword evidence="12" id="KW-0675">Receptor</keyword>
<evidence type="ECO:0000256" key="5">
    <source>
        <dbReference type="ARBA" id="ARBA00022741"/>
    </source>
</evidence>
<name>A0AAE1LIZ9_9NEOP</name>
<dbReference type="Pfam" id="PF00069">
    <property type="entry name" value="Pkinase"/>
    <property type="match status" value="1"/>
</dbReference>
<dbReference type="Pfam" id="PF14786">
    <property type="entry name" value="Death_2"/>
    <property type="match status" value="1"/>
</dbReference>
<dbReference type="Gene3D" id="1.10.533.10">
    <property type="entry name" value="Death Domain, Fas"/>
    <property type="match status" value="1"/>
</dbReference>
<dbReference type="SMART" id="SM00220">
    <property type="entry name" value="S_TKc"/>
    <property type="match status" value="1"/>
</dbReference>
<evidence type="ECO:0000256" key="9">
    <source>
        <dbReference type="ARBA" id="ARBA00048679"/>
    </source>
</evidence>